<evidence type="ECO:0000313" key="3">
    <source>
        <dbReference type="Proteomes" id="UP001302349"/>
    </source>
</evidence>
<dbReference type="EMBL" id="CP136051">
    <property type="protein sequence ID" value="WOK05628.1"/>
    <property type="molecule type" value="Genomic_DNA"/>
</dbReference>
<evidence type="ECO:0000256" key="1">
    <source>
        <dbReference type="SAM" id="MobiDB-lite"/>
    </source>
</evidence>
<dbReference type="Proteomes" id="UP001302349">
    <property type="component" value="Chromosome"/>
</dbReference>
<evidence type="ECO:0000313" key="2">
    <source>
        <dbReference type="EMBL" id="WOK05628.1"/>
    </source>
</evidence>
<feature type="compositionally biased region" description="Basic and acidic residues" evidence="1">
    <location>
        <begin position="17"/>
        <end position="27"/>
    </location>
</feature>
<reference evidence="2 3" key="1">
    <citation type="journal article" date="2023" name="Microbiol. Resour. Announc.">
        <title>Complete Genome Sequence of Imperialibacter roseus strain P4T.</title>
        <authorList>
            <person name="Tizabi D.R."/>
            <person name="Bachvaroff T."/>
            <person name="Hill R.T."/>
        </authorList>
    </citation>
    <scope>NUCLEOTIDE SEQUENCE [LARGE SCALE GENOMIC DNA]</scope>
    <source>
        <strain evidence="2 3">P4T</strain>
    </source>
</reference>
<dbReference type="RefSeq" id="WP_317488386.1">
    <property type="nucleotide sequence ID" value="NZ_CP136051.1"/>
</dbReference>
<evidence type="ECO:0008006" key="4">
    <source>
        <dbReference type="Google" id="ProtNLM"/>
    </source>
</evidence>
<gene>
    <name evidence="2" type="ORF">RT717_21360</name>
</gene>
<keyword evidence="3" id="KW-1185">Reference proteome</keyword>
<organism evidence="2 3">
    <name type="scientific">Imperialibacter roseus</name>
    <dbReference type="NCBI Taxonomy" id="1324217"/>
    <lineage>
        <taxon>Bacteria</taxon>
        <taxon>Pseudomonadati</taxon>
        <taxon>Bacteroidota</taxon>
        <taxon>Cytophagia</taxon>
        <taxon>Cytophagales</taxon>
        <taxon>Flammeovirgaceae</taxon>
        <taxon>Imperialibacter</taxon>
    </lineage>
</organism>
<feature type="region of interest" description="Disordered" evidence="1">
    <location>
        <begin position="1"/>
        <end position="58"/>
    </location>
</feature>
<proteinExistence type="predicted"/>
<protein>
    <recommendedName>
        <fullName evidence="4">DNA polymerase-3 subunit gamma/tau</fullName>
    </recommendedName>
</protein>
<accession>A0ABZ0IKT1</accession>
<name>A0ABZ0IKT1_9BACT</name>
<sequence length="209" mass="23850">MQLFLSPACPPLKTGQKKSELTAEKPIETNGVIGTAAPRPVVTTYRSGSEKKETPSIFPVKAEKKEVVQEAKLDDAQETEAVSQLPSSDYTQNQLAEAWQKFAEQKSAGKISDSLKMIFKKPLLKREESVVEIELSTDIERKFLKVEETELVQFLRRELSNPTVTLRISIKEAELKQRLYTDKEKFNYLAEKQPLLLKLKEKLYLDTDF</sequence>